<keyword evidence="8" id="KW-0539">Nucleus</keyword>
<keyword evidence="2" id="KW-0479">Metal-binding</keyword>
<evidence type="ECO:0000256" key="7">
    <source>
        <dbReference type="ARBA" id="ARBA00023163"/>
    </source>
</evidence>
<dbReference type="InterPro" id="IPR003656">
    <property type="entry name" value="Znf_BED"/>
</dbReference>
<dbReference type="InterPro" id="IPR036236">
    <property type="entry name" value="Znf_C2H2_sf"/>
</dbReference>
<keyword evidence="6" id="KW-0238">DNA-binding</keyword>
<comment type="subcellular location">
    <subcellularLocation>
        <location evidence="1">Nucleus</location>
    </subcellularLocation>
</comment>
<dbReference type="PANTHER" id="PTHR46481:SF10">
    <property type="entry name" value="ZINC FINGER BED DOMAIN-CONTAINING PROTEIN 39"/>
    <property type="match status" value="1"/>
</dbReference>
<proteinExistence type="predicted"/>
<evidence type="ECO:0000256" key="3">
    <source>
        <dbReference type="ARBA" id="ARBA00022771"/>
    </source>
</evidence>
<dbReference type="GO" id="GO:0003677">
    <property type="term" value="F:DNA binding"/>
    <property type="evidence" value="ECO:0007669"/>
    <property type="project" value="UniProtKB-KW"/>
</dbReference>
<name>A0A9N9R291_9NEOP</name>
<organism evidence="11 12">
    <name type="scientific">Diatraea saccharalis</name>
    <name type="common">sugarcane borer</name>
    <dbReference type="NCBI Taxonomy" id="40085"/>
    <lineage>
        <taxon>Eukaryota</taxon>
        <taxon>Metazoa</taxon>
        <taxon>Ecdysozoa</taxon>
        <taxon>Arthropoda</taxon>
        <taxon>Hexapoda</taxon>
        <taxon>Insecta</taxon>
        <taxon>Pterygota</taxon>
        <taxon>Neoptera</taxon>
        <taxon>Endopterygota</taxon>
        <taxon>Lepidoptera</taxon>
        <taxon>Glossata</taxon>
        <taxon>Ditrysia</taxon>
        <taxon>Pyraloidea</taxon>
        <taxon>Crambidae</taxon>
        <taxon>Crambinae</taxon>
        <taxon>Diatraea</taxon>
    </lineage>
</organism>
<accession>A0A9N9R291</accession>
<gene>
    <name evidence="11" type="ORF">DIATSA_LOCUS6342</name>
</gene>
<dbReference type="GO" id="GO:0046983">
    <property type="term" value="F:protein dimerization activity"/>
    <property type="evidence" value="ECO:0007669"/>
    <property type="project" value="InterPro"/>
</dbReference>
<dbReference type="InterPro" id="IPR008906">
    <property type="entry name" value="HATC_C_dom"/>
</dbReference>
<dbReference type="InterPro" id="IPR012337">
    <property type="entry name" value="RNaseH-like_sf"/>
</dbReference>
<dbReference type="PROSITE" id="PS50808">
    <property type="entry name" value="ZF_BED"/>
    <property type="match status" value="1"/>
</dbReference>
<dbReference type="Pfam" id="PF05699">
    <property type="entry name" value="Dimer_Tnp_hAT"/>
    <property type="match status" value="1"/>
</dbReference>
<dbReference type="Pfam" id="PF02892">
    <property type="entry name" value="zf-BED"/>
    <property type="match status" value="1"/>
</dbReference>
<dbReference type="Gene3D" id="1.10.10.1070">
    <property type="entry name" value="Zinc finger, BED domain-containing"/>
    <property type="match status" value="1"/>
</dbReference>
<evidence type="ECO:0000256" key="6">
    <source>
        <dbReference type="ARBA" id="ARBA00023125"/>
    </source>
</evidence>
<dbReference type="SMART" id="SM00614">
    <property type="entry name" value="ZnF_BED"/>
    <property type="match status" value="1"/>
</dbReference>
<keyword evidence="3 9" id="KW-0863">Zinc-finger</keyword>
<evidence type="ECO:0000313" key="11">
    <source>
        <dbReference type="EMBL" id="CAG9788545.1"/>
    </source>
</evidence>
<dbReference type="InterPro" id="IPR052035">
    <property type="entry name" value="ZnF_BED_domain_contain"/>
</dbReference>
<evidence type="ECO:0000313" key="12">
    <source>
        <dbReference type="Proteomes" id="UP001153714"/>
    </source>
</evidence>
<dbReference type="GO" id="GO:0009791">
    <property type="term" value="P:post-embryonic development"/>
    <property type="evidence" value="ECO:0007669"/>
    <property type="project" value="UniProtKB-ARBA"/>
</dbReference>
<protein>
    <recommendedName>
        <fullName evidence="10">BED-type domain-containing protein</fullName>
    </recommendedName>
</protein>
<keyword evidence="4" id="KW-0862">Zinc</keyword>
<evidence type="ECO:0000256" key="4">
    <source>
        <dbReference type="ARBA" id="ARBA00022833"/>
    </source>
</evidence>
<evidence type="ECO:0000256" key="2">
    <source>
        <dbReference type="ARBA" id="ARBA00022723"/>
    </source>
</evidence>
<reference evidence="11" key="2">
    <citation type="submission" date="2022-10" db="EMBL/GenBank/DDBJ databases">
        <authorList>
            <consortium name="ENA_rothamsted_submissions"/>
            <consortium name="culmorum"/>
            <person name="King R."/>
        </authorList>
    </citation>
    <scope>NUCLEOTIDE SEQUENCE</scope>
</reference>
<evidence type="ECO:0000256" key="9">
    <source>
        <dbReference type="PROSITE-ProRule" id="PRU00027"/>
    </source>
</evidence>
<evidence type="ECO:0000256" key="5">
    <source>
        <dbReference type="ARBA" id="ARBA00023015"/>
    </source>
</evidence>
<evidence type="ECO:0000256" key="8">
    <source>
        <dbReference type="ARBA" id="ARBA00023242"/>
    </source>
</evidence>
<feature type="domain" description="BED-type" evidence="10">
    <location>
        <begin position="5"/>
        <end position="55"/>
    </location>
</feature>
<dbReference type="Proteomes" id="UP001153714">
    <property type="component" value="Chromosome 2"/>
</dbReference>
<evidence type="ECO:0000259" key="10">
    <source>
        <dbReference type="PROSITE" id="PS50808"/>
    </source>
</evidence>
<dbReference type="PANTHER" id="PTHR46481">
    <property type="entry name" value="ZINC FINGER BED DOMAIN-CONTAINING PROTEIN 4"/>
    <property type="match status" value="1"/>
</dbReference>
<keyword evidence="12" id="KW-1185">Reference proteome</keyword>
<dbReference type="OrthoDB" id="2438421at2759"/>
<reference evidence="11" key="1">
    <citation type="submission" date="2021-12" db="EMBL/GenBank/DDBJ databases">
        <authorList>
            <person name="King R."/>
        </authorList>
    </citation>
    <scope>NUCLEOTIDE SEQUENCE</scope>
</reference>
<dbReference type="EMBL" id="OU893333">
    <property type="protein sequence ID" value="CAG9788545.1"/>
    <property type="molecule type" value="Genomic_DNA"/>
</dbReference>
<dbReference type="SUPFAM" id="SSF53098">
    <property type="entry name" value="Ribonuclease H-like"/>
    <property type="match status" value="1"/>
</dbReference>
<sequence length="684" mass="77256">MPPNKLKSKIWNYFKRTGDKEAICKICNKSLKTSGNTTNLRGHLENVHLQQLEDFDVPCKKKKPNSITDFMSVNDVASPARAPASSASTNQDNIELSNITTSNSDVNVNASTSSSAVKYVSSLSSQNSMASTSNVVIHPQKTAQPHVDDFINNIKSISTQVGAKSKKITEAITNFIIMDNRPFSTVEGKGFIQLMKEVCPLYKVPSRETIKMRVDDKYEAMSHLFKTYITNSASYCITYDIWTETMQNKSFIGVTIHFLDKFQLLSGTLGVFELTESHTSMYIAQKLTDILAEWNVSIEKVSAVITDNDSTVMKVNREIFGDKKNIPCFAHTINLVVAKSIDDSKICTELIGKVRDIVKYIKRSVNASDELRKRQIDMGLKQGQIKKMILDVRTRWNSHFYMLQRFIDLVSIVGAILLTRPEAPPMISSSELDCVREMIELLCPFEKITKEFSGDSYVTVSKVIPLVSCVREVVENIKPRNEPIVQFKAELKKQLAKRFDTIEHSSILAISTTLDPRFKFMHFKDAVAKSKVVNYLNKYAREYENESLAKAGSDSSEESDKDDAEFDIWKYHKQLTHKNMKNKLSSSVTPSSISETEVQMYLSSPVTPIKRDAIEIWEDMKSLFPKLSRIAMTYLPIVATSVPSERLFSEAGATVTQDRNRLLGTRLSKLVFLNSISRFLNSKN</sequence>
<keyword evidence="7" id="KW-0804">Transcription</keyword>
<dbReference type="GO" id="GO:0008270">
    <property type="term" value="F:zinc ion binding"/>
    <property type="evidence" value="ECO:0007669"/>
    <property type="project" value="UniProtKB-KW"/>
</dbReference>
<dbReference type="SUPFAM" id="SSF140996">
    <property type="entry name" value="Hermes dimerisation domain"/>
    <property type="match status" value="1"/>
</dbReference>
<dbReference type="GO" id="GO:0005634">
    <property type="term" value="C:nucleus"/>
    <property type="evidence" value="ECO:0007669"/>
    <property type="project" value="UniProtKB-SubCell"/>
</dbReference>
<dbReference type="AlphaFoldDB" id="A0A9N9R291"/>
<keyword evidence="5" id="KW-0805">Transcription regulation</keyword>
<evidence type="ECO:0000256" key="1">
    <source>
        <dbReference type="ARBA" id="ARBA00004123"/>
    </source>
</evidence>
<dbReference type="SUPFAM" id="SSF57667">
    <property type="entry name" value="beta-beta-alpha zinc fingers"/>
    <property type="match status" value="1"/>
</dbReference>